<keyword evidence="2" id="KW-1185">Reference proteome</keyword>
<name>A0A1H0J9S9_9HYPH</name>
<dbReference type="EMBL" id="FNIT01000006">
    <property type="protein sequence ID" value="SDO40525.1"/>
    <property type="molecule type" value="Genomic_DNA"/>
</dbReference>
<evidence type="ECO:0000313" key="1">
    <source>
        <dbReference type="EMBL" id="SDO40525.1"/>
    </source>
</evidence>
<gene>
    <name evidence="1" type="ORF">SAMN05192530_10679</name>
</gene>
<evidence type="ECO:0000313" key="2">
    <source>
        <dbReference type="Proteomes" id="UP000198793"/>
    </source>
</evidence>
<dbReference type="STRING" id="1166073.SAMN05192530_10679"/>
<proteinExistence type="predicted"/>
<dbReference type="RefSeq" id="WP_139184012.1">
    <property type="nucleotide sequence ID" value="NZ_FNIT01000006.1"/>
</dbReference>
<sequence>MGNHPYAMADHVRNAEEIHDRIVVNDEFPYRALALGQVELLNQIPAPGSSVPLDEALAIVGRHHCNPYVQIVVLMNRGLLAADFEDGSHADPEIVLRRV</sequence>
<protein>
    <submittedName>
        <fullName evidence="1">Uncharacterized protein</fullName>
    </submittedName>
</protein>
<dbReference type="OrthoDB" id="7916571at2"/>
<reference evidence="1 2" key="1">
    <citation type="submission" date="2016-10" db="EMBL/GenBank/DDBJ databases">
        <authorList>
            <person name="de Groot N.N."/>
        </authorList>
    </citation>
    <scope>NUCLEOTIDE SEQUENCE [LARGE SCALE GENOMIC DNA]</scope>
    <source>
        <strain evidence="2">L7-484,KACC 16230,DSM 25025</strain>
    </source>
</reference>
<organism evidence="1 2">
    <name type="scientific">Aureimonas jatrophae</name>
    <dbReference type="NCBI Taxonomy" id="1166073"/>
    <lineage>
        <taxon>Bacteria</taxon>
        <taxon>Pseudomonadati</taxon>
        <taxon>Pseudomonadota</taxon>
        <taxon>Alphaproteobacteria</taxon>
        <taxon>Hyphomicrobiales</taxon>
        <taxon>Aurantimonadaceae</taxon>
        <taxon>Aureimonas</taxon>
    </lineage>
</organism>
<dbReference type="AlphaFoldDB" id="A0A1H0J9S9"/>
<accession>A0A1H0J9S9</accession>
<dbReference type="Proteomes" id="UP000198793">
    <property type="component" value="Unassembled WGS sequence"/>
</dbReference>